<comment type="catalytic activity">
    <reaction evidence="1">
        <text>Hydrolysis of terminal non-reducing N-acetyl-D-hexosamine residues in N-acetyl-beta-D-hexosaminides.</text>
        <dbReference type="EC" id="3.2.1.52"/>
    </reaction>
</comment>
<evidence type="ECO:0000256" key="4">
    <source>
        <dbReference type="ARBA" id="ARBA00022801"/>
    </source>
</evidence>
<dbReference type="SUPFAM" id="SSF55545">
    <property type="entry name" value="beta-N-acetylhexosaminidase-like domain"/>
    <property type="match status" value="1"/>
</dbReference>
<feature type="domain" description="Beta-hexosaminidase bacterial type N-terminal" evidence="10">
    <location>
        <begin position="28"/>
        <end position="158"/>
    </location>
</feature>
<name>A0ABS1X205_9GAMM</name>
<evidence type="ECO:0000256" key="1">
    <source>
        <dbReference type="ARBA" id="ARBA00001231"/>
    </source>
</evidence>
<dbReference type="Pfam" id="PF00728">
    <property type="entry name" value="Glyco_hydro_20"/>
    <property type="match status" value="1"/>
</dbReference>
<evidence type="ECO:0000256" key="3">
    <source>
        <dbReference type="ARBA" id="ARBA00012663"/>
    </source>
</evidence>
<evidence type="ECO:0000259" key="10">
    <source>
        <dbReference type="Pfam" id="PF02838"/>
    </source>
</evidence>
<evidence type="ECO:0000256" key="5">
    <source>
        <dbReference type="ARBA" id="ARBA00023295"/>
    </source>
</evidence>
<comment type="similarity">
    <text evidence="2">Belongs to the glycosyl hydrolase 20 family.</text>
</comment>
<feature type="signal peptide" evidence="8">
    <location>
        <begin position="1"/>
        <end position="21"/>
    </location>
</feature>
<dbReference type="CDD" id="cd06563">
    <property type="entry name" value="GH20_chitobiase-like"/>
    <property type="match status" value="1"/>
</dbReference>
<dbReference type="Pfam" id="PF02838">
    <property type="entry name" value="Glyco_hydro_20b"/>
    <property type="match status" value="1"/>
</dbReference>
<dbReference type="EMBL" id="JAEVLS010000005">
    <property type="protein sequence ID" value="MBM0107227.1"/>
    <property type="molecule type" value="Genomic_DNA"/>
</dbReference>
<evidence type="ECO:0000259" key="11">
    <source>
        <dbReference type="Pfam" id="PF13290"/>
    </source>
</evidence>
<dbReference type="InterPro" id="IPR015883">
    <property type="entry name" value="Glyco_hydro_20_cat"/>
</dbReference>
<feature type="domain" description="GH29D-like beta-sandwich" evidence="11">
    <location>
        <begin position="517"/>
        <end position="575"/>
    </location>
</feature>
<dbReference type="Pfam" id="PF13290">
    <property type="entry name" value="CHB_HEX_C_1"/>
    <property type="match status" value="1"/>
</dbReference>
<dbReference type="Gene3D" id="3.30.379.10">
    <property type="entry name" value="Chitobiase/beta-hexosaminidase domain 2-like"/>
    <property type="match status" value="1"/>
</dbReference>
<dbReference type="InterPro" id="IPR015882">
    <property type="entry name" value="HEX_bac_N"/>
</dbReference>
<evidence type="ECO:0000256" key="2">
    <source>
        <dbReference type="ARBA" id="ARBA00006285"/>
    </source>
</evidence>
<feature type="chain" id="PRO_5045800428" description="beta-N-acetylhexosaminidase" evidence="8">
    <location>
        <begin position="22"/>
        <end position="588"/>
    </location>
</feature>
<keyword evidence="5" id="KW-0326">Glycosidase</keyword>
<dbReference type="SUPFAM" id="SSF51445">
    <property type="entry name" value="(Trans)glycosidases"/>
    <property type="match status" value="1"/>
</dbReference>
<protein>
    <recommendedName>
        <fullName evidence="3">beta-N-acetylhexosaminidase</fullName>
        <ecNumber evidence="3">3.2.1.52</ecNumber>
    </recommendedName>
    <alternativeName>
        <fullName evidence="6">Beta-N-acetylhexosaminidase</fullName>
    </alternativeName>
    <alternativeName>
        <fullName evidence="7">N-acetyl-beta-glucosaminidase</fullName>
    </alternativeName>
</protein>
<dbReference type="RefSeq" id="WP_203169344.1">
    <property type="nucleotide sequence ID" value="NZ_JAEVLS010000005.1"/>
</dbReference>
<evidence type="ECO:0000256" key="7">
    <source>
        <dbReference type="ARBA" id="ARBA00033000"/>
    </source>
</evidence>
<keyword evidence="8" id="KW-0732">Signal</keyword>
<dbReference type="InterPro" id="IPR025705">
    <property type="entry name" value="Beta_hexosaminidase_sua/sub"/>
</dbReference>
<keyword evidence="13" id="KW-1185">Reference proteome</keyword>
<dbReference type="EC" id="3.2.1.52" evidence="3"/>
<evidence type="ECO:0000313" key="12">
    <source>
        <dbReference type="EMBL" id="MBM0107227.1"/>
    </source>
</evidence>
<keyword evidence="4" id="KW-0378">Hydrolase</keyword>
<dbReference type="Proteomes" id="UP000661077">
    <property type="component" value="Unassembled WGS sequence"/>
</dbReference>
<dbReference type="PANTHER" id="PTHR22600:SF57">
    <property type="entry name" value="BETA-N-ACETYLHEXOSAMINIDASE"/>
    <property type="match status" value="1"/>
</dbReference>
<feature type="domain" description="Glycoside hydrolase family 20 catalytic" evidence="9">
    <location>
        <begin position="162"/>
        <end position="473"/>
    </location>
</feature>
<evidence type="ECO:0000256" key="8">
    <source>
        <dbReference type="SAM" id="SignalP"/>
    </source>
</evidence>
<reference evidence="12 13" key="1">
    <citation type="journal article" date="2021" name="Int. J. Syst. Evol. Microbiol.">
        <title>Steroidobacter gossypii sp. nov., isolated from soil of cotton cropping field.</title>
        <authorList>
            <person name="Huang R."/>
            <person name="Yang S."/>
            <person name="Zhen C."/>
            <person name="Liu W."/>
        </authorList>
    </citation>
    <scope>NUCLEOTIDE SEQUENCE [LARGE SCALE GENOMIC DNA]</scope>
    <source>
        <strain evidence="12 13">S1-65</strain>
    </source>
</reference>
<dbReference type="InterPro" id="IPR029018">
    <property type="entry name" value="Hex-like_dom2"/>
</dbReference>
<evidence type="ECO:0000256" key="6">
    <source>
        <dbReference type="ARBA" id="ARBA00030512"/>
    </source>
</evidence>
<evidence type="ECO:0000313" key="13">
    <source>
        <dbReference type="Proteomes" id="UP000661077"/>
    </source>
</evidence>
<evidence type="ECO:0000259" key="9">
    <source>
        <dbReference type="Pfam" id="PF00728"/>
    </source>
</evidence>
<comment type="caution">
    <text evidence="12">The sequence shown here is derived from an EMBL/GenBank/DDBJ whole genome shotgun (WGS) entry which is preliminary data.</text>
</comment>
<gene>
    <name evidence="12" type="ORF">JM946_21025</name>
</gene>
<accession>A0ABS1X205</accession>
<dbReference type="PRINTS" id="PR00738">
    <property type="entry name" value="GLHYDRLASE20"/>
</dbReference>
<dbReference type="PANTHER" id="PTHR22600">
    <property type="entry name" value="BETA-HEXOSAMINIDASE"/>
    <property type="match status" value="1"/>
</dbReference>
<sequence length="588" mass="64133">MTSRLTAAFWVLLCLAAGAGAAERPAEISLIPWPASVTAQGGSFTLEAQTQIVWEGGEPARTTAHYFGELLERTRGVRPVIVPGTVKDAPKRSVVFALGGSSADPEAYQIDVTSRLALVSAADARGLFNGAVTLWQLASVHSYVAPEVRIPAVRIDDAPRLRWRGLLLDSARQYQTVEFIKRYIDVMALHKLNVLHWHLVDDQAWRLQVPKYPKLTRGLSSYSEADVREVVMHAATRNVMVVPGLEMPGHAKAAVTAYPLLRAADAPGGASSLYNIEEETFAFFDAVFAQVAALFPAPYIHIGADDVPKDPWRQSNSVQARMRELGIVNEAGVQRYFFERIGQLTQKHGRRIVGWDSIFGGGVPDSTIMTAHGLDGALGAVASGHDVIVSSASLLSFDRPQAAPNQYAKAGDFLSLAEVYRFDPAPAALSAQDRSRLIGVHANVWTRTDGNEQEIESLTFPRAAALAEIGWTPPSEQRWADFQQRLVTMMGRYSRLGVRFSDAAFRAMAIKRGESGDRVSIELAKQAPLGEIRYTVNGAEPTGRSTVYMDVLEVPKTTVIKAAVFHNGEPLSRTTSIDVRSDFEAGPM</sequence>
<organism evidence="12 13">
    <name type="scientific">Steroidobacter gossypii</name>
    <dbReference type="NCBI Taxonomy" id="2805490"/>
    <lineage>
        <taxon>Bacteria</taxon>
        <taxon>Pseudomonadati</taxon>
        <taxon>Pseudomonadota</taxon>
        <taxon>Gammaproteobacteria</taxon>
        <taxon>Steroidobacterales</taxon>
        <taxon>Steroidobacteraceae</taxon>
        <taxon>Steroidobacter</taxon>
    </lineage>
</organism>
<proteinExistence type="inferred from homology"/>
<dbReference type="InterPro" id="IPR017853">
    <property type="entry name" value="GH"/>
</dbReference>
<dbReference type="InterPro" id="IPR059177">
    <property type="entry name" value="GH29D-like_dom"/>
</dbReference>
<dbReference type="Gene3D" id="3.20.20.80">
    <property type="entry name" value="Glycosidases"/>
    <property type="match status" value="1"/>
</dbReference>